<feature type="compositionally biased region" description="Acidic residues" evidence="1">
    <location>
        <begin position="134"/>
        <end position="144"/>
    </location>
</feature>
<evidence type="ECO:0000313" key="2">
    <source>
        <dbReference type="EMBL" id="RRT66937.1"/>
    </source>
</evidence>
<organism evidence="2 3">
    <name type="scientific">Ensete ventricosum</name>
    <name type="common">Abyssinian banana</name>
    <name type="synonym">Musa ensete</name>
    <dbReference type="NCBI Taxonomy" id="4639"/>
    <lineage>
        <taxon>Eukaryota</taxon>
        <taxon>Viridiplantae</taxon>
        <taxon>Streptophyta</taxon>
        <taxon>Embryophyta</taxon>
        <taxon>Tracheophyta</taxon>
        <taxon>Spermatophyta</taxon>
        <taxon>Magnoliopsida</taxon>
        <taxon>Liliopsida</taxon>
        <taxon>Zingiberales</taxon>
        <taxon>Musaceae</taxon>
        <taxon>Ensete</taxon>
    </lineage>
</organism>
<feature type="region of interest" description="Disordered" evidence="1">
    <location>
        <begin position="61"/>
        <end position="165"/>
    </location>
</feature>
<name>A0A426ZSD1_ENSVE</name>
<dbReference type="Proteomes" id="UP000287651">
    <property type="component" value="Unassembled WGS sequence"/>
</dbReference>
<gene>
    <name evidence="2" type="ORF">B296_00006070</name>
</gene>
<evidence type="ECO:0000256" key="1">
    <source>
        <dbReference type="SAM" id="MobiDB-lite"/>
    </source>
</evidence>
<feature type="compositionally biased region" description="Basic and acidic residues" evidence="1">
    <location>
        <begin position="156"/>
        <end position="165"/>
    </location>
</feature>
<dbReference type="AlphaFoldDB" id="A0A426ZSD1"/>
<protein>
    <submittedName>
        <fullName evidence="2">Uncharacterized protein</fullName>
    </submittedName>
</protein>
<evidence type="ECO:0000313" key="3">
    <source>
        <dbReference type="Proteomes" id="UP000287651"/>
    </source>
</evidence>
<dbReference type="EMBL" id="AMZH03005229">
    <property type="protein sequence ID" value="RRT66937.1"/>
    <property type="molecule type" value="Genomic_DNA"/>
</dbReference>
<reference evidence="2 3" key="1">
    <citation type="journal article" date="2014" name="Agronomy (Basel)">
        <title>A Draft Genome Sequence for Ensete ventricosum, the Drought-Tolerant Tree Against Hunger.</title>
        <authorList>
            <person name="Harrison J."/>
            <person name="Moore K.A."/>
            <person name="Paszkiewicz K."/>
            <person name="Jones T."/>
            <person name="Grant M."/>
            <person name="Ambacheew D."/>
            <person name="Muzemil S."/>
            <person name="Studholme D.J."/>
        </authorList>
    </citation>
    <scope>NUCLEOTIDE SEQUENCE [LARGE SCALE GENOMIC DNA]</scope>
</reference>
<sequence length="165" mass="18098">MPPPPYLFEEEFVLVGRLKRILSSSRAIKEMTELWLVKVGLSSASRGIVISPCVCDKVPSTRTAAPAREVVTSPVRETPKASSKRPIDASTEQVDDPARQSKKVKVLTNLMRGAHREGETHSRSKGKEPAAPSEELDTPVESDEGGASPVHHRSRSMKDLFKTKV</sequence>
<comment type="caution">
    <text evidence="2">The sequence shown here is derived from an EMBL/GenBank/DDBJ whole genome shotgun (WGS) entry which is preliminary data.</text>
</comment>
<proteinExistence type="predicted"/>
<feature type="compositionally biased region" description="Basic and acidic residues" evidence="1">
    <location>
        <begin position="114"/>
        <end position="128"/>
    </location>
</feature>
<accession>A0A426ZSD1</accession>